<dbReference type="Gene3D" id="2.60.120.10">
    <property type="entry name" value="Jelly Rolls"/>
    <property type="match status" value="1"/>
</dbReference>
<dbReference type="InterPro" id="IPR013096">
    <property type="entry name" value="Cupin_2"/>
</dbReference>
<dbReference type="InterPro" id="IPR003779">
    <property type="entry name" value="CMD-like"/>
</dbReference>
<dbReference type="EMBL" id="JAERSE020000001">
    <property type="protein sequence ID" value="MCA6065900.1"/>
    <property type="molecule type" value="Genomic_DNA"/>
</dbReference>
<dbReference type="PANTHER" id="PTHR33570:SF2">
    <property type="entry name" value="CARBOXYMUCONOLACTONE DECARBOXYLASE-LIKE DOMAIN-CONTAINING PROTEIN"/>
    <property type="match status" value="1"/>
</dbReference>
<evidence type="ECO:0000259" key="3">
    <source>
        <dbReference type="Pfam" id="PF07883"/>
    </source>
</evidence>
<dbReference type="CDD" id="cd02233">
    <property type="entry name" value="cupin_HNL-like"/>
    <property type="match status" value="1"/>
</dbReference>
<evidence type="ECO:0000313" key="5">
    <source>
        <dbReference type="Proteomes" id="UP000618240"/>
    </source>
</evidence>
<protein>
    <submittedName>
        <fullName evidence="4">Carboxymuconolactone decarboxylase family protein</fullName>
    </submittedName>
</protein>
<dbReference type="Pfam" id="PF02627">
    <property type="entry name" value="CMD"/>
    <property type="match status" value="2"/>
</dbReference>
<feature type="domain" description="Carboxymuconolactone decarboxylase-like" evidence="2">
    <location>
        <begin position="329"/>
        <end position="410"/>
    </location>
</feature>
<dbReference type="InterPro" id="IPR047263">
    <property type="entry name" value="HNL-like_cupin"/>
</dbReference>
<feature type="signal peptide" evidence="1">
    <location>
        <begin position="1"/>
        <end position="19"/>
    </location>
</feature>
<organism evidence="4 5">
    <name type="scientific">Chryseobacterium tagetis</name>
    <dbReference type="NCBI Taxonomy" id="2801334"/>
    <lineage>
        <taxon>Bacteria</taxon>
        <taxon>Pseudomonadati</taxon>
        <taxon>Bacteroidota</taxon>
        <taxon>Flavobacteriia</taxon>
        <taxon>Flavobacteriales</taxon>
        <taxon>Weeksellaceae</taxon>
        <taxon>Chryseobacterium group</taxon>
        <taxon>Chryseobacterium</taxon>
    </lineage>
</organism>
<dbReference type="InterPro" id="IPR011051">
    <property type="entry name" value="RmlC_Cupin_sf"/>
</dbReference>
<evidence type="ECO:0000256" key="1">
    <source>
        <dbReference type="SAM" id="SignalP"/>
    </source>
</evidence>
<name>A0ABS7ZZW6_9FLAO</name>
<dbReference type="InterPro" id="IPR029032">
    <property type="entry name" value="AhpD-like"/>
</dbReference>
<dbReference type="InterPro" id="IPR052512">
    <property type="entry name" value="4CMD/NDH-1_regulator"/>
</dbReference>
<accession>A0ABS7ZZW6</accession>
<gene>
    <name evidence="4" type="ORF">JI747_001840</name>
</gene>
<dbReference type="InterPro" id="IPR014710">
    <property type="entry name" value="RmlC-like_jellyroll"/>
</dbReference>
<keyword evidence="1" id="KW-0732">Signal</keyword>
<feature type="chain" id="PRO_5047292007" evidence="1">
    <location>
        <begin position="20"/>
        <end position="418"/>
    </location>
</feature>
<dbReference type="PANTHER" id="PTHR33570">
    <property type="entry name" value="4-CARBOXYMUCONOLACTONE DECARBOXYLASE FAMILY PROTEIN"/>
    <property type="match status" value="1"/>
</dbReference>
<keyword evidence="5" id="KW-1185">Reference proteome</keyword>
<dbReference type="SUPFAM" id="SSF51182">
    <property type="entry name" value="RmlC-like cupins"/>
    <property type="match status" value="1"/>
</dbReference>
<feature type="domain" description="Cupin type-2" evidence="3">
    <location>
        <begin position="66"/>
        <end position="128"/>
    </location>
</feature>
<proteinExistence type="predicted"/>
<dbReference type="Pfam" id="PF07883">
    <property type="entry name" value="Cupin_2"/>
    <property type="match status" value="1"/>
</dbReference>
<feature type="domain" description="Carboxymuconolactone decarboxylase-like" evidence="2">
    <location>
        <begin position="192"/>
        <end position="274"/>
    </location>
</feature>
<sequence length="418" mass="47785">MKNSILSIVLFLLNQLLLAQEPLKYTTNMKSFTEKGIPAPKDHFTGVVWVNMNVLPEDGYNANIGTVTFEPTSRTNWHSHKSGQILFVVKGTGYYQIEGEHIQVMKEGNVIKIPKNIKHWHGASHQSTMQHIAMITDYDEDKTEWFEPVTDDIYNTFRAPVYEVENRLSPQAIMNYEELWSEYLSEEKELDPDLVEIFHNFAYDEVVSHNTMDVKIRTMIILASALGSQALSEFKMFVNAALNVEVSPIEIKEIVYQAVPYIGKLKVTDFLEATNHIFKERNIQLPLQSQSTTTIQTRFEKGYERQKEIIGSGIENLYKNSPEDLLHIQKYLSDNCFGDFITRRGLDLKTREMITLSFLIALGGTENQIKGHIQGNKNVGNTRQDLINVMTNLLPYVGYPRTLNAISCLNEILPATKN</sequence>
<evidence type="ECO:0000313" key="4">
    <source>
        <dbReference type="EMBL" id="MCA6065900.1"/>
    </source>
</evidence>
<dbReference type="Proteomes" id="UP000618240">
    <property type="component" value="Unassembled WGS sequence"/>
</dbReference>
<dbReference type="RefSeq" id="WP_225685867.1">
    <property type="nucleotide sequence ID" value="NZ_JAERSE020000001.1"/>
</dbReference>
<evidence type="ECO:0000259" key="2">
    <source>
        <dbReference type="Pfam" id="PF02627"/>
    </source>
</evidence>
<dbReference type="SUPFAM" id="SSF69118">
    <property type="entry name" value="AhpD-like"/>
    <property type="match status" value="1"/>
</dbReference>
<comment type="caution">
    <text evidence="4">The sequence shown here is derived from an EMBL/GenBank/DDBJ whole genome shotgun (WGS) entry which is preliminary data.</text>
</comment>
<dbReference type="Gene3D" id="1.20.1290.10">
    <property type="entry name" value="AhpD-like"/>
    <property type="match status" value="1"/>
</dbReference>
<reference evidence="4 5" key="1">
    <citation type="submission" date="2021-09" db="EMBL/GenBank/DDBJ databases">
        <title>Genome sequencing and assembly of Chryseobacterium sp. RG1.</title>
        <authorList>
            <person name="Chhetri G."/>
        </authorList>
    </citation>
    <scope>NUCLEOTIDE SEQUENCE [LARGE SCALE GENOMIC DNA]</scope>
    <source>
        <strain evidence="4 5">RG1</strain>
    </source>
</reference>